<evidence type="ECO:0000256" key="3">
    <source>
        <dbReference type="ARBA" id="ARBA00023015"/>
    </source>
</evidence>
<dbReference type="RefSeq" id="XP_017997281.1">
    <property type="nucleotide sequence ID" value="XM_018141325.1"/>
</dbReference>
<dbReference type="OrthoDB" id="435275at2759"/>
<dbReference type="STRING" id="1664694.A0A0N0NJV1"/>
<evidence type="ECO:0000313" key="10">
    <source>
        <dbReference type="EMBL" id="KPI37318.1"/>
    </source>
</evidence>
<dbReference type="GO" id="GO:0006357">
    <property type="term" value="P:regulation of transcription by RNA polymerase II"/>
    <property type="evidence" value="ECO:0007669"/>
    <property type="project" value="InterPro"/>
</dbReference>
<dbReference type="EMBL" id="LFJN01000025">
    <property type="protein sequence ID" value="KPI37318.1"/>
    <property type="molecule type" value="Genomic_DNA"/>
</dbReference>
<comment type="similarity">
    <text evidence="2 7">Belongs to the enhancer of polycomb family.</text>
</comment>
<dbReference type="GO" id="GO:0005634">
    <property type="term" value="C:nucleus"/>
    <property type="evidence" value="ECO:0007669"/>
    <property type="project" value="UniProtKB-SubCell"/>
</dbReference>
<evidence type="ECO:0000256" key="4">
    <source>
        <dbReference type="ARBA" id="ARBA00023163"/>
    </source>
</evidence>
<dbReference type="VEuPathDB" id="FungiDB:AB675_1434"/>
<feature type="region of interest" description="Disordered" evidence="8">
    <location>
        <begin position="405"/>
        <end position="455"/>
    </location>
</feature>
<feature type="domain" description="Enhancer of polycomb-like N-terminal" evidence="9">
    <location>
        <begin position="11"/>
        <end position="154"/>
    </location>
</feature>
<keyword evidence="11" id="KW-1185">Reference proteome</keyword>
<evidence type="ECO:0000256" key="6">
    <source>
        <dbReference type="ARBA" id="ARBA00025513"/>
    </source>
</evidence>
<gene>
    <name evidence="10" type="ORF">AB675_1434</name>
</gene>
<evidence type="ECO:0000256" key="2">
    <source>
        <dbReference type="ARBA" id="ARBA00008035"/>
    </source>
</evidence>
<accession>A0A0N0NJV1</accession>
<dbReference type="AlphaFoldDB" id="A0A0N0NJV1"/>
<organism evidence="10 11">
    <name type="scientific">Cyphellophora attinorum</name>
    <dbReference type="NCBI Taxonomy" id="1664694"/>
    <lineage>
        <taxon>Eukaryota</taxon>
        <taxon>Fungi</taxon>
        <taxon>Dikarya</taxon>
        <taxon>Ascomycota</taxon>
        <taxon>Pezizomycotina</taxon>
        <taxon>Eurotiomycetes</taxon>
        <taxon>Chaetothyriomycetidae</taxon>
        <taxon>Chaetothyriales</taxon>
        <taxon>Cyphellophoraceae</taxon>
        <taxon>Cyphellophora</taxon>
    </lineage>
</organism>
<comment type="caution">
    <text evidence="10">The sequence shown here is derived from an EMBL/GenBank/DDBJ whole genome shotgun (WGS) entry which is preliminary data.</text>
</comment>
<dbReference type="InterPro" id="IPR024943">
    <property type="entry name" value="Enhancer_polycomb"/>
</dbReference>
<keyword evidence="4 7" id="KW-0804">Transcription</keyword>
<dbReference type="GeneID" id="28733205"/>
<evidence type="ECO:0000259" key="9">
    <source>
        <dbReference type="Pfam" id="PF10513"/>
    </source>
</evidence>
<evidence type="ECO:0000256" key="7">
    <source>
        <dbReference type="RuleBase" id="RU361124"/>
    </source>
</evidence>
<dbReference type="InterPro" id="IPR019542">
    <property type="entry name" value="Enhancer_polycomb-like_N"/>
</dbReference>
<proteinExistence type="inferred from homology"/>
<dbReference type="Proteomes" id="UP000038010">
    <property type="component" value="Unassembled WGS sequence"/>
</dbReference>
<dbReference type="PANTHER" id="PTHR14898">
    <property type="entry name" value="ENHANCER OF POLYCOMB"/>
    <property type="match status" value="1"/>
</dbReference>
<evidence type="ECO:0000256" key="5">
    <source>
        <dbReference type="ARBA" id="ARBA00023242"/>
    </source>
</evidence>
<sequence length="553" mass="63377">MSSARRTTTRPKKLQSRQHIQIVREDQIENVVDVDSGRGPVETGVEKAEEAEYHLQQAIKASQAAKDGAVPDGYIPTPPTIASDIQYDVLYTKGWQQPATYIRSSATVEDCAGTPYCMDEEDELALKLINAKLQPNQPQISEDQFEDVMNFFEQSAHTKQPYAAVDSPPVLSLDELQEQFDESHPDHVRALTRIIYEHWALRRTTSSNRDLSPHLKFETGQESDDSDPYVCFRRRELRQIRKTRNRDLQSADKLRKLRMELESARNLMLMVKRREQMRKESLEIDRLVFEQRQAFRETKRKLAIKGDEELLINQKKQKVTPGMTPNQAAFAQQMRMPGLPHGTSHDLRTLEEVWGEKTRTIQQEIHLNVEKHKRWNEGYVDRTKAPLTPEPEPDVQQPEFRKAMAAQLPTPPASNSEEETQPNGEGQIELKERSRSSTPFRYASPVDDSDGPDPMPAFRRRIGRGGRVMIDRRFPLRTKAQPVHDPVLDDRWKFDTDHSDSEVEDQVQIPESSHIALRAHLAAPQQRPIDQSTTVPGRRLTIPQSEMPAVAAS</sequence>
<comment type="function">
    <text evidence="6">Component of the NuA4 histone acetyltransferase complex which is involved in transcriptional activation of selected genes principally by acetylation of nucleosomal histone H4 and H2A. The NuA4 complex is also involved in DNA repair. Involved in gene silencing by neighboring heterochromatin, blockage of the silencing spreading along the chromosome, and required for cell cycle progression through G2/M.</text>
</comment>
<evidence type="ECO:0000313" key="11">
    <source>
        <dbReference type="Proteomes" id="UP000038010"/>
    </source>
</evidence>
<keyword evidence="5 7" id="KW-0539">Nucleus</keyword>
<reference evidence="10 11" key="1">
    <citation type="submission" date="2015-06" db="EMBL/GenBank/DDBJ databases">
        <title>Draft genome of the ant-associated black yeast Phialophora attae CBS 131958.</title>
        <authorList>
            <person name="Moreno L.F."/>
            <person name="Stielow B.J."/>
            <person name="de Hoog S."/>
            <person name="Vicente V.A."/>
            <person name="Weiss V.A."/>
            <person name="de Vries M."/>
            <person name="Cruz L.M."/>
            <person name="Souza E.M."/>
        </authorList>
    </citation>
    <scope>NUCLEOTIDE SEQUENCE [LARGE SCALE GENOMIC DNA]</scope>
    <source>
        <strain evidence="10 11">CBS 131958</strain>
    </source>
</reference>
<comment type="subcellular location">
    <subcellularLocation>
        <location evidence="1 7">Nucleus</location>
    </subcellularLocation>
</comment>
<keyword evidence="3 7" id="KW-0805">Transcription regulation</keyword>
<dbReference type="Pfam" id="PF10513">
    <property type="entry name" value="EPL1"/>
    <property type="match status" value="1"/>
</dbReference>
<name>A0A0N0NJV1_9EURO</name>
<protein>
    <recommendedName>
        <fullName evidence="7">Enhancer of polycomb-like protein</fullName>
    </recommendedName>
</protein>
<dbReference type="GO" id="GO:0035267">
    <property type="term" value="C:NuA4 histone acetyltransferase complex"/>
    <property type="evidence" value="ECO:0007669"/>
    <property type="project" value="InterPro"/>
</dbReference>
<evidence type="ECO:0000256" key="1">
    <source>
        <dbReference type="ARBA" id="ARBA00004123"/>
    </source>
</evidence>
<evidence type="ECO:0000256" key="8">
    <source>
        <dbReference type="SAM" id="MobiDB-lite"/>
    </source>
</evidence>